<protein>
    <submittedName>
        <fullName evidence="3">FkbM family methyltransferase</fullName>
    </submittedName>
</protein>
<feature type="domain" description="Methyltransferase FkbM" evidence="2">
    <location>
        <begin position="69"/>
        <end position="253"/>
    </location>
</feature>
<evidence type="ECO:0000256" key="1">
    <source>
        <dbReference type="SAM" id="MobiDB-lite"/>
    </source>
</evidence>
<sequence length="275" mass="29415">MTAHSKAGVPTAADGPGTPPDATLVRLPDGKEIACPNVEEALSLWHELADGSPLTGLAREVAPGDTVVDVGAHIGLSSLRIADLMAPGARIIACEPAALPHACLHRNLHRHAPGALALDVGLGREPGTRSLHYHPFVSSNSTFYADDRDEEHNRRAYFQNSGADEASCAAISTLQQVRRPVTVEVTTLTELARRHAIDRIGLLKIDVERAELDVLDGVAPALWPRVRRVVVDVHDIEGRASAVGARLKDLGFRVRRGQTPLYAGGSVYTLAATRE</sequence>
<name>A0ABZ1F456_9ACTN</name>
<keyword evidence="3" id="KW-0489">Methyltransferase</keyword>
<organism evidence="3 4">
    <name type="scientific">Streptomyces cyaneofuscatus</name>
    <dbReference type="NCBI Taxonomy" id="66883"/>
    <lineage>
        <taxon>Bacteria</taxon>
        <taxon>Bacillati</taxon>
        <taxon>Actinomycetota</taxon>
        <taxon>Actinomycetes</taxon>
        <taxon>Kitasatosporales</taxon>
        <taxon>Streptomycetaceae</taxon>
        <taxon>Streptomyces</taxon>
    </lineage>
</organism>
<feature type="region of interest" description="Disordered" evidence="1">
    <location>
        <begin position="1"/>
        <end position="22"/>
    </location>
</feature>
<dbReference type="PANTHER" id="PTHR34203:SF13">
    <property type="entry name" value="EXPRESSED PROTEIN"/>
    <property type="match status" value="1"/>
</dbReference>
<dbReference type="Proteomes" id="UP001356428">
    <property type="component" value="Chromosome"/>
</dbReference>
<dbReference type="InterPro" id="IPR052514">
    <property type="entry name" value="SAM-dependent_MTase"/>
</dbReference>
<keyword evidence="3" id="KW-0808">Transferase</keyword>
<keyword evidence="4" id="KW-1185">Reference proteome</keyword>
<dbReference type="EMBL" id="CP109083">
    <property type="protein sequence ID" value="WSB11201.1"/>
    <property type="molecule type" value="Genomic_DNA"/>
</dbReference>
<reference evidence="3 4" key="1">
    <citation type="submission" date="2022-10" db="EMBL/GenBank/DDBJ databases">
        <title>The complete genomes of actinobacterial strains from the NBC collection.</title>
        <authorList>
            <person name="Joergensen T.S."/>
            <person name="Alvarez Arevalo M."/>
            <person name="Sterndorff E.B."/>
            <person name="Faurdal D."/>
            <person name="Vuksanovic O."/>
            <person name="Mourched A.-S."/>
            <person name="Charusanti P."/>
            <person name="Shaw S."/>
            <person name="Blin K."/>
            <person name="Weber T."/>
        </authorList>
    </citation>
    <scope>NUCLEOTIDE SEQUENCE [LARGE SCALE GENOMIC DNA]</scope>
    <source>
        <strain evidence="3 4">NBC 01792</strain>
    </source>
</reference>
<evidence type="ECO:0000259" key="2">
    <source>
        <dbReference type="Pfam" id="PF05050"/>
    </source>
</evidence>
<evidence type="ECO:0000313" key="4">
    <source>
        <dbReference type="Proteomes" id="UP001356428"/>
    </source>
</evidence>
<gene>
    <name evidence="3" type="ORF">OG849_30095</name>
</gene>
<evidence type="ECO:0000313" key="3">
    <source>
        <dbReference type="EMBL" id="WSB11201.1"/>
    </source>
</evidence>
<dbReference type="InterPro" id="IPR006342">
    <property type="entry name" value="FkbM_mtfrase"/>
</dbReference>
<dbReference type="NCBIfam" id="TIGR01444">
    <property type="entry name" value="fkbM_fam"/>
    <property type="match status" value="1"/>
</dbReference>
<dbReference type="GO" id="GO:0032259">
    <property type="term" value="P:methylation"/>
    <property type="evidence" value="ECO:0007669"/>
    <property type="project" value="UniProtKB-KW"/>
</dbReference>
<dbReference type="Pfam" id="PF05050">
    <property type="entry name" value="Methyltransf_21"/>
    <property type="match status" value="1"/>
</dbReference>
<dbReference type="InterPro" id="IPR029063">
    <property type="entry name" value="SAM-dependent_MTases_sf"/>
</dbReference>
<dbReference type="SUPFAM" id="SSF53335">
    <property type="entry name" value="S-adenosyl-L-methionine-dependent methyltransferases"/>
    <property type="match status" value="1"/>
</dbReference>
<dbReference type="GO" id="GO:0008168">
    <property type="term" value="F:methyltransferase activity"/>
    <property type="evidence" value="ECO:0007669"/>
    <property type="project" value="UniProtKB-KW"/>
</dbReference>
<accession>A0ABZ1F456</accession>
<dbReference type="PANTHER" id="PTHR34203">
    <property type="entry name" value="METHYLTRANSFERASE, FKBM FAMILY PROTEIN"/>
    <property type="match status" value="1"/>
</dbReference>
<dbReference type="RefSeq" id="WP_326702820.1">
    <property type="nucleotide sequence ID" value="NZ_CP109083.1"/>
</dbReference>
<dbReference type="Gene3D" id="3.40.50.150">
    <property type="entry name" value="Vaccinia Virus protein VP39"/>
    <property type="match status" value="1"/>
</dbReference>
<proteinExistence type="predicted"/>